<organism evidence="3 4">
    <name type="scientific">Acetomicrobium hydrogeniformans ATCC BAA-1850</name>
    <dbReference type="NCBI Taxonomy" id="592015"/>
    <lineage>
        <taxon>Bacteria</taxon>
        <taxon>Thermotogati</taxon>
        <taxon>Synergistota</taxon>
        <taxon>Synergistia</taxon>
        <taxon>Synergistales</taxon>
        <taxon>Acetomicrobiaceae</taxon>
        <taxon>Acetomicrobium</taxon>
    </lineage>
</organism>
<sequence>MSDQRYEIRIAGSGGQGVILAAVIVGEALALYEEGLNVVQTQAYGPEARGGASKAEVIVSREKIDYPKATNPNLQVILTQKACDEYVHDASPNSVVIVDDFFVTEPPKINANVYSLPIVRTAREEIGREIVTNMVALGTLARILESWDLAKPESIRKAILDRVPKGTEELNSKAFELGYKLMKEKL</sequence>
<feature type="domain" description="Pyruvate/ketoisovalerate oxidoreductase catalytic" evidence="2">
    <location>
        <begin position="14"/>
        <end position="179"/>
    </location>
</feature>
<accession>A0A0T5XCG5</accession>
<dbReference type="eggNOG" id="COG1014">
    <property type="taxonomic scope" value="Bacteria"/>
</dbReference>
<keyword evidence="4" id="KW-1185">Reference proteome</keyword>
<evidence type="ECO:0000259" key="2">
    <source>
        <dbReference type="Pfam" id="PF01558"/>
    </source>
</evidence>
<dbReference type="OrthoDB" id="9789125at2"/>
<dbReference type="SUPFAM" id="SSF53323">
    <property type="entry name" value="Pyruvate-ferredoxin oxidoreductase, PFOR, domain III"/>
    <property type="match status" value="1"/>
</dbReference>
<keyword evidence="1" id="KW-0560">Oxidoreductase</keyword>
<dbReference type="InterPro" id="IPR019752">
    <property type="entry name" value="Pyrv/ketoisovalerate_OxRed_cat"/>
</dbReference>
<evidence type="ECO:0000313" key="4">
    <source>
        <dbReference type="Proteomes" id="UP000005273"/>
    </source>
</evidence>
<evidence type="ECO:0000256" key="1">
    <source>
        <dbReference type="ARBA" id="ARBA00023002"/>
    </source>
</evidence>
<dbReference type="InterPro" id="IPR002869">
    <property type="entry name" value="Pyrv_flavodox_OxRed_cen"/>
</dbReference>
<dbReference type="Proteomes" id="UP000005273">
    <property type="component" value="Unassembled WGS sequence"/>
</dbReference>
<proteinExistence type="predicted"/>
<dbReference type="RefSeq" id="WP_057940917.1">
    <property type="nucleotide sequence ID" value="NZ_ACJX03000001.1"/>
</dbReference>
<dbReference type="PANTHER" id="PTHR42730:SF1">
    <property type="entry name" value="2-OXOGLUTARATE SYNTHASE SUBUNIT KORC"/>
    <property type="match status" value="1"/>
</dbReference>
<name>A0A0T5XCG5_9BACT</name>
<dbReference type="GO" id="GO:0016903">
    <property type="term" value="F:oxidoreductase activity, acting on the aldehyde or oxo group of donors"/>
    <property type="evidence" value="ECO:0007669"/>
    <property type="project" value="InterPro"/>
</dbReference>
<dbReference type="AlphaFoldDB" id="A0A0T5XCG5"/>
<dbReference type="EMBL" id="ACJX03000001">
    <property type="protein sequence ID" value="KRT36054.1"/>
    <property type="molecule type" value="Genomic_DNA"/>
</dbReference>
<comment type="caution">
    <text evidence="3">The sequence shown here is derived from an EMBL/GenBank/DDBJ whole genome shotgun (WGS) entry which is preliminary data.</text>
</comment>
<dbReference type="PANTHER" id="PTHR42730">
    <property type="entry name" value="2-OXOGLUTARATE SYNTHASE SUBUNIT KORC"/>
    <property type="match status" value="1"/>
</dbReference>
<dbReference type="Pfam" id="PF01558">
    <property type="entry name" value="POR"/>
    <property type="match status" value="1"/>
</dbReference>
<reference evidence="4" key="1">
    <citation type="submission" date="2012-09" db="EMBL/GenBank/DDBJ databases">
        <authorList>
            <person name="Weinstock G."/>
            <person name="Sodergren E."/>
            <person name="Clifton S."/>
            <person name="Fulton L."/>
            <person name="Fulton B."/>
            <person name="Courtney L."/>
            <person name="Fronick C."/>
            <person name="Harrison M."/>
            <person name="Strong C."/>
            <person name="Farmer C."/>
            <person name="Delehaunty K."/>
            <person name="Markovic C."/>
            <person name="Hall O."/>
            <person name="Minx P."/>
            <person name="Tomlinson C."/>
            <person name="Mitreva M."/>
            <person name="Nelson J."/>
            <person name="Hou S."/>
            <person name="Wollam A."/>
            <person name="Pepin K.H."/>
            <person name="Johnson M."/>
            <person name="Bhonagiri V."/>
            <person name="Nash W.E."/>
            <person name="Suruliraj S."/>
            <person name="Warren W."/>
            <person name="Chinwalla A."/>
            <person name="Mardis E.R."/>
            <person name="Wilson R.K."/>
        </authorList>
    </citation>
    <scope>NUCLEOTIDE SEQUENCE [LARGE SCALE GENOMIC DNA]</scope>
    <source>
        <strain evidence="4">OS1</strain>
    </source>
</reference>
<dbReference type="Gene3D" id="3.40.920.10">
    <property type="entry name" value="Pyruvate-ferredoxin oxidoreductase, PFOR, domain III"/>
    <property type="match status" value="1"/>
</dbReference>
<dbReference type="STRING" id="592015.HMPREF1705_03323"/>
<evidence type="ECO:0000313" key="3">
    <source>
        <dbReference type="EMBL" id="KRT36054.1"/>
    </source>
</evidence>
<dbReference type="InterPro" id="IPR052554">
    <property type="entry name" value="2-oxoglutarate_synth_KorC"/>
</dbReference>
<gene>
    <name evidence="3" type="ORF">HMPREF1705_03323</name>
</gene>
<protein>
    <submittedName>
        <fullName evidence="3">2-oxoglutarate ferredoxin oxidoreductase subunit gamma</fullName>
    </submittedName>
</protein>